<dbReference type="PANTHER" id="PTHR43527">
    <property type="entry name" value="4-DIPHOSPHOCYTIDYL-2-C-METHYL-D-ERYTHRITOL KINASE, CHLOROPLASTIC"/>
    <property type="match status" value="1"/>
</dbReference>
<dbReference type="GO" id="GO:0050515">
    <property type="term" value="F:4-(cytidine 5'-diphospho)-2-C-methyl-D-erythritol kinase activity"/>
    <property type="evidence" value="ECO:0007669"/>
    <property type="project" value="UniProtKB-UniRule"/>
</dbReference>
<feature type="active site" evidence="10">
    <location>
        <position position="11"/>
    </location>
</feature>
<dbReference type="SUPFAM" id="SSF54211">
    <property type="entry name" value="Ribosomal protein S5 domain 2-like"/>
    <property type="match status" value="1"/>
</dbReference>
<feature type="binding site" evidence="10">
    <location>
        <begin position="94"/>
        <end position="104"/>
    </location>
    <ligand>
        <name>ATP</name>
        <dbReference type="ChEBI" id="CHEBI:30616"/>
    </ligand>
</feature>
<dbReference type="GO" id="GO:0019288">
    <property type="term" value="P:isopentenyl diphosphate biosynthetic process, methylerythritol 4-phosphate pathway"/>
    <property type="evidence" value="ECO:0007669"/>
    <property type="project" value="UniProtKB-UniRule"/>
</dbReference>
<feature type="domain" description="GHMP kinase C-terminal" evidence="12">
    <location>
        <begin position="190"/>
        <end position="259"/>
    </location>
</feature>
<reference evidence="13" key="1">
    <citation type="submission" date="2020-01" db="EMBL/GenBank/DDBJ databases">
        <authorList>
            <person name="Meier V. D."/>
            <person name="Meier V D."/>
        </authorList>
    </citation>
    <scope>NUCLEOTIDE SEQUENCE</scope>
    <source>
        <strain evidence="13">HLG_WM_MAG_07</strain>
    </source>
</reference>
<protein>
    <recommendedName>
        <fullName evidence="3 10">4-diphosphocytidyl-2-C-methyl-D-erythritol kinase</fullName>
        <shortName evidence="10">CMK</shortName>
        <ecNumber evidence="2 10">2.7.1.148</ecNumber>
    </recommendedName>
    <alternativeName>
        <fullName evidence="9 10">4-(cytidine-5'-diphospho)-2-C-methyl-D-erythritol kinase</fullName>
    </alternativeName>
</protein>
<comment type="catalytic activity">
    <reaction evidence="10">
        <text>4-CDP-2-C-methyl-D-erythritol + ATP = 4-CDP-2-C-methyl-D-erythritol 2-phosphate + ADP + H(+)</text>
        <dbReference type="Rhea" id="RHEA:18437"/>
        <dbReference type="ChEBI" id="CHEBI:15378"/>
        <dbReference type="ChEBI" id="CHEBI:30616"/>
        <dbReference type="ChEBI" id="CHEBI:57823"/>
        <dbReference type="ChEBI" id="CHEBI:57919"/>
        <dbReference type="ChEBI" id="CHEBI:456216"/>
        <dbReference type="EC" id="2.7.1.148"/>
    </reaction>
</comment>
<feature type="active site" evidence="10">
    <location>
        <position position="136"/>
    </location>
</feature>
<dbReference type="SUPFAM" id="SSF55060">
    <property type="entry name" value="GHMP Kinase, C-terminal domain"/>
    <property type="match status" value="1"/>
</dbReference>
<evidence type="ECO:0000256" key="5">
    <source>
        <dbReference type="ARBA" id="ARBA00022741"/>
    </source>
</evidence>
<keyword evidence="6 10" id="KW-0418">Kinase</keyword>
<dbReference type="InterPro" id="IPR004424">
    <property type="entry name" value="IspE"/>
</dbReference>
<dbReference type="HAMAP" id="MF_00061">
    <property type="entry name" value="IspE"/>
    <property type="match status" value="1"/>
</dbReference>
<evidence type="ECO:0000259" key="11">
    <source>
        <dbReference type="Pfam" id="PF00288"/>
    </source>
</evidence>
<dbReference type="InterPro" id="IPR020568">
    <property type="entry name" value="Ribosomal_Su5_D2-typ_SF"/>
</dbReference>
<name>A0A6S6THY9_9GAMM</name>
<dbReference type="InterPro" id="IPR006204">
    <property type="entry name" value="GHMP_kinase_N_dom"/>
</dbReference>
<dbReference type="Pfam" id="PF08544">
    <property type="entry name" value="GHMP_kinases_C"/>
    <property type="match status" value="1"/>
</dbReference>
<dbReference type="GO" id="GO:0005524">
    <property type="term" value="F:ATP binding"/>
    <property type="evidence" value="ECO:0007669"/>
    <property type="project" value="UniProtKB-UniRule"/>
</dbReference>
<gene>
    <name evidence="10" type="primary">ispE</name>
    <name evidence="13" type="ORF">HELGO_WM4351</name>
</gene>
<evidence type="ECO:0000313" key="13">
    <source>
        <dbReference type="EMBL" id="CAA6814645.1"/>
    </source>
</evidence>
<evidence type="ECO:0000256" key="4">
    <source>
        <dbReference type="ARBA" id="ARBA00022679"/>
    </source>
</evidence>
<organism evidence="13">
    <name type="scientific">uncultured Thiotrichaceae bacterium</name>
    <dbReference type="NCBI Taxonomy" id="298394"/>
    <lineage>
        <taxon>Bacteria</taxon>
        <taxon>Pseudomonadati</taxon>
        <taxon>Pseudomonadota</taxon>
        <taxon>Gammaproteobacteria</taxon>
        <taxon>Thiotrichales</taxon>
        <taxon>Thiotrichaceae</taxon>
        <taxon>environmental samples</taxon>
    </lineage>
</organism>
<evidence type="ECO:0000256" key="10">
    <source>
        <dbReference type="HAMAP-Rule" id="MF_00061"/>
    </source>
</evidence>
<dbReference type="Pfam" id="PF00288">
    <property type="entry name" value="GHMP_kinases_N"/>
    <property type="match status" value="1"/>
</dbReference>
<dbReference type="EC" id="2.7.1.148" evidence="2 10"/>
<dbReference type="InterPro" id="IPR013750">
    <property type="entry name" value="GHMP_kinase_C_dom"/>
</dbReference>
<dbReference type="Gene3D" id="3.30.70.890">
    <property type="entry name" value="GHMP kinase, C-terminal domain"/>
    <property type="match status" value="1"/>
</dbReference>
<comment type="function">
    <text evidence="10">Catalyzes the phosphorylation of the position 2 hydroxy group of 4-diphosphocytidyl-2C-methyl-D-erythritol.</text>
</comment>
<proteinExistence type="inferred from homology"/>
<dbReference type="PIRSF" id="PIRSF010376">
    <property type="entry name" value="IspE"/>
    <property type="match status" value="1"/>
</dbReference>
<evidence type="ECO:0000256" key="6">
    <source>
        <dbReference type="ARBA" id="ARBA00022777"/>
    </source>
</evidence>
<evidence type="ECO:0000256" key="8">
    <source>
        <dbReference type="ARBA" id="ARBA00023229"/>
    </source>
</evidence>
<comment type="similarity">
    <text evidence="1 10">Belongs to the GHMP kinase family. IspE subfamily.</text>
</comment>
<dbReference type="EMBL" id="CACVAY010000071">
    <property type="protein sequence ID" value="CAA6814645.1"/>
    <property type="molecule type" value="Genomic_DNA"/>
</dbReference>
<comment type="pathway">
    <text evidence="10">Isoprenoid biosynthesis; isopentenyl diphosphate biosynthesis via DXP pathway; isopentenyl diphosphate from 1-deoxy-D-xylulose 5-phosphate: step 3/6.</text>
</comment>
<keyword evidence="4 10" id="KW-0808">Transferase</keyword>
<dbReference type="InterPro" id="IPR014721">
    <property type="entry name" value="Ribsml_uS5_D2-typ_fold_subgr"/>
</dbReference>
<dbReference type="GO" id="GO:0016114">
    <property type="term" value="P:terpenoid biosynthetic process"/>
    <property type="evidence" value="ECO:0007669"/>
    <property type="project" value="UniProtKB-UniRule"/>
</dbReference>
<keyword evidence="7 10" id="KW-0067">ATP-binding</keyword>
<dbReference type="InterPro" id="IPR036554">
    <property type="entry name" value="GHMP_kinase_C_sf"/>
</dbReference>
<evidence type="ECO:0000256" key="1">
    <source>
        <dbReference type="ARBA" id="ARBA00009684"/>
    </source>
</evidence>
<feature type="domain" description="GHMP kinase N-terminal" evidence="11">
    <location>
        <begin position="67"/>
        <end position="143"/>
    </location>
</feature>
<evidence type="ECO:0000256" key="3">
    <source>
        <dbReference type="ARBA" id="ARBA00017473"/>
    </source>
</evidence>
<dbReference type="PANTHER" id="PTHR43527:SF2">
    <property type="entry name" value="4-DIPHOSPHOCYTIDYL-2-C-METHYL-D-ERYTHRITOL KINASE, CHLOROPLASTIC"/>
    <property type="match status" value="1"/>
</dbReference>
<dbReference type="Gene3D" id="3.30.230.10">
    <property type="match status" value="1"/>
</dbReference>
<evidence type="ECO:0000256" key="7">
    <source>
        <dbReference type="ARBA" id="ARBA00022840"/>
    </source>
</evidence>
<evidence type="ECO:0000256" key="2">
    <source>
        <dbReference type="ARBA" id="ARBA00012052"/>
    </source>
</evidence>
<keyword evidence="8 10" id="KW-0414">Isoprene biosynthesis</keyword>
<sequence length="279" mass="30153">MSTLVLPAPAKLNLFLHITGQREDGYHLLQTVFQFIDLADEITCTLNPSGEIRRLSSLEGVDPSDDLVVKAARLLKEKAQLDLGVDIFVEKKLPMGGGLGGGSSDAATVLHACNKLWECGKTDAELAEMGLQLGADVPVFVHGFSAWAEGVGEELTPVSPLESWYVVISPNVTLSTAEIFSREGLTRDCDSIKIAAFLQGQGCNVFEPEARKMSSEISEALDWLAQFAPSRLTGSGSCLFAPFDSQDKAVEVVHQVPLQWRGFVAKGMNQSPLKIALQH</sequence>
<dbReference type="AlphaFoldDB" id="A0A6S6THY9"/>
<keyword evidence="5 10" id="KW-0547">Nucleotide-binding</keyword>
<accession>A0A6S6THY9</accession>
<dbReference type="UniPathway" id="UPA00056">
    <property type="reaction ID" value="UER00094"/>
</dbReference>
<dbReference type="NCBIfam" id="TIGR00154">
    <property type="entry name" value="ispE"/>
    <property type="match status" value="1"/>
</dbReference>
<evidence type="ECO:0000256" key="9">
    <source>
        <dbReference type="ARBA" id="ARBA00032554"/>
    </source>
</evidence>
<evidence type="ECO:0000259" key="12">
    <source>
        <dbReference type="Pfam" id="PF08544"/>
    </source>
</evidence>